<reference evidence="1 2" key="1">
    <citation type="submission" date="2019-10" db="EMBL/GenBank/DDBJ databases">
        <title>Assembly and Annotation for the nematode Trichostrongylus colubriformis.</title>
        <authorList>
            <person name="Martin J."/>
        </authorList>
    </citation>
    <scope>NUCLEOTIDE SEQUENCE [LARGE SCALE GENOMIC DNA]</scope>
    <source>
        <strain evidence="1">G859</strain>
        <tissue evidence="1">Whole worm</tissue>
    </source>
</reference>
<accession>A0AAN8ICK3</accession>
<dbReference type="AlphaFoldDB" id="A0AAN8ICK3"/>
<name>A0AAN8ICK3_TRICO</name>
<dbReference type="EMBL" id="WIXE01020195">
    <property type="protein sequence ID" value="KAK5969389.1"/>
    <property type="molecule type" value="Genomic_DNA"/>
</dbReference>
<evidence type="ECO:0000313" key="2">
    <source>
        <dbReference type="Proteomes" id="UP001331761"/>
    </source>
</evidence>
<protein>
    <submittedName>
        <fullName evidence="1">Uncharacterized protein</fullName>
    </submittedName>
</protein>
<organism evidence="1 2">
    <name type="scientific">Trichostrongylus colubriformis</name>
    <name type="common">Black scour worm</name>
    <dbReference type="NCBI Taxonomy" id="6319"/>
    <lineage>
        <taxon>Eukaryota</taxon>
        <taxon>Metazoa</taxon>
        <taxon>Ecdysozoa</taxon>
        <taxon>Nematoda</taxon>
        <taxon>Chromadorea</taxon>
        <taxon>Rhabditida</taxon>
        <taxon>Rhabditina</taxon>
        <taxon>Rhabditomorpha</taxon>
        <taxon>Strongyloidea</taxon>
        <taxon>Trichostrongylidae</taxon>
        <taxon>Trichostrongylus</taxon>
    </lineage>
</organism>
<gene>
    <name evidence="1" type="ORF">GCK32_014733</name>
</gene>
<comment type="caution">
    <text evidence="1">The sequence shown here is derived from an EMBL/GenBank/DDBJ whole genome shotgun (WGS) entry which is preliminary data.</text>
</comment>
<sequence>MGKRRILRDDVELDWHCYSKVIVTKERRRNRRGRSIHFLQDEVLSINEMFSGFRAEPLRRTPNIVATIRADVCLMAWKWHP</sequence>
<proteinExistence type="predicted"/>
<dbReference type="Proteomes" id="UP001331761">
    <property type="component" value="Unassembled WGS sequence"/>
</dbReference>
<keyword evidence="2" id="KW-1185">Reference proteome</keyword>
<evidence type="ECO:0000313" key="1">
    <source>
        <dbReference type="EMBL" id="KAK5969389.1"/>
    </source>
</evidence>